<gene>
    <name evidence="4" type="primary">holB</name>
    <name evidence="4" type="ORF">GCM10011369_31190</name>
</gene>
<dbReference type="RefSeq" id="WP_087507198.1">
    <property type="nucleotide sequence ID" value="NZ_BMDX01000021.1"/>
</dbReference>
<name>A0A8J2U8K5_9GAMM</name>
<accession>A0A8J2U8K5</accession>
<dbReference type="PANTHER" id="PTHR11669">
    <property type="entry name" value="REPLICATION FACTOR C / DNA POLYMERASE III GAMMA-TAU SUBUNIT"/>
    <property type="match status" value="1"/>
</dbReference>
<evidence type="ECO:0000256" key="2">
    <source>
        <dbReference type="ARBA" id="ARBA00022932"/>
    </source>
</evidence>
<dbReference type="AlphaFoldDB" id="A0A8J2U8K5"/>
<dbReference type="GO" id="GO:0003887">
    <property type="term" value="F:DNA-directed DNA polymerase activity"/>
    <property type="evidence" value="ECO:0007669"/>
    <property type="project" value="UniProtKB-KW"/>
</dbReference>
<reference evidence="5" key="1">
    <citation type="journal article" date="2019" name="Int. J. Syst. Evol. Microbiol.">
        <title>The Global Catalogue of Microorganisms (GCM) 10K type strain sequencing project: providing services to taxonomists for standard genome sequencing and annotation.</title>
        <authorList>
            <consortium name="The Broad Institute Genomics Platform"/>
            <consortium name="The Broad Institute Genome Sequencing Center for Infectious Disease"/>
            <person name="Wu L."/>
            <person name="Ma J."/>
        </authorList>
    </citation>
    <scope>NUCLEOTIDE SEQUENCE [LARGE SCALE GENOMIC DNA]</scope>
    <source>
        <strain evidence="5">CGMCC 1.10130</strain>
    </source>
</reference>
<dbReference type="GO" id="GO:0009360">
    <property type="term" value="C:DNA polymerase III complex"/>
    <property type="evidence" value="ECO:0007669"/>
    <property type="project" value="TreeGrafter"/>
</dbReference>
<keyword evidence="2" id="KW-0808">Transferase</keyword>
<dbReference type="InterPro" id="IPR050238">
    <property type="entry name" value="DNA_Rep/Repair_Clamp_Loader"/>
</dbReference>
<dbReference type="Gene3D" id="3.40.50.300">
    <property type="entry name" value="P-loop containing nucleotide triphosphate hydrolases"/>
    <property type="match status" value="1"/>
</dbReference>
<evidence type="ECO:0000256" key="1">
    <source>
        <dbReference type="ARBA" id="ARBA00012417"/>
    </source>
</evidence>
<dbReference type="EC" id="2.7.7.7" evidence="1"/>
<dbReference type="PANTHER" id="PTHR11669:SF8">
    <property type="entry name" value="DNA POLYMERASE III SUBUNIT DELTA"/>
    <property type="match status" value="1"/>
</dbReference>
<dbReference type="GO" id="GO:0006261">
    <property type="term" value="P:DNA-templated DNA replication"/>
    <property type="evidence" value="ECO:0007669"/>
    <property type="project" value="TreeGrafter"/>
</dbReference>
<dbReference type="NCBIfam" id="TIGR00678">
    <property type="entry name" value="holB"/>
    <property type="match status" value="1"/>
</dbReference>
<dbReference type="EMBL" id="BMDX01000021">
    <property type="protein sequence ID" value="GGA86908.1"/>
    <property type="molecule type" value="Genomic_DNA"/>
</dbReference>
<protein>
    <recommendedName>
        <fullName evidence="1">DNA-directed DNA polymerase</fullName>
        <ecNumber evidence="1">2.7.7.7</ecNumber>
    </recommendedName>
</protein>
<dbReference type="Pfam" id="PF13177">
    <property type="entry name" value="DNA_pol3_delta2"/>
    <property type="match status" value="1"/>
</dbReference>
<evidence type="ECO:0000313" key="4">
    <source>
        <dbReference type="EMBL" id="GGA86908.1"/>
    </source>
</evidence>
<keyword evidence="5" id="KW-1185">Reference proteome</keyword>
<keyword evidence="2" id="KW-0548">Nucleotidyltransferase</keyword>
<dbReference type="SUPFAM" id="SSF52540">
    <property type="entry name" value="P-loop containing nucleoside triphosphate hydrolases"/>
    <property type="match status" value="1"/>
</dbReference>
<proteinExistence type="predicted"/>
<keyword evidence="2" id="KW-0239">DNA-directed DNA polymerase</keyword>
<evidence type="ECO:0000256" key="3">
    <source>
        <dbReference type="ARBA" id="ARBA00049244"/>
    </source>
</evidence>
<comment type="caution">
    <text evidence="4">The sequence shown here is derived from an EMBL/GenBank/DDBJ whole genome shotgun (WGS) entry which is preliminary data.</text>
</comment>
<evidence type="ECO:0000313" key="5">
    <source>
        <dbReference type="Proteomes" id="UP000619743"/>
    </source>
</evidence>
<dbReference type="GO" id="GO:0008408">
    <property type="term" value="F:3'-5' exonuclease activity"/>
    <property type="evidence" value="ECO:0007669"/>
    <property type="project" value="InterPro"/>
</dbReference>
<dbReference type="InterPro" id="IPR004622">
    <property type="entry name" value="DNA_pol_HolB"/>
</dbReference>
<dbReference type="Proteomes" id="UP000619743">
    <property type="component" value="Unassembled WGS sequence"/>
</dbReference>
<sequence>MAVTEIDQPALASLPWLEASKQRLLDQIAQQRLPHALLFSGPNGIGKWQLMRWLSDRLLCASPNAEGACGQCRSCLLIAAGSHPDLLILEAEKNTIGVDLVRQAIATLSETAHQQGARVVLINNAQQMTESAANALLKTLEEPGQSAFLLLSAPSAGQLVATITSRCQEHLVALPDEQLALQWLQQQGVTAELSHLRLNGGAPLRTKQFIDQQLHNKLDAFLVRLLAVVNGEPPAKELIDDAVADFPASYHWLSALLLDLQKVIAGLQPHHLMFSRHWTELQAIADRLHFQSPDWAPWLSHWQPILAASGLNHSMQWQAMLLELQDKLAQPQQPLLSSR</sequence>
<dbReference type="InterPro" id="IPR027417">
    <property type="entry name" value="P-loop_NTPase"/>
</dbReference>
<comment type="catalytic activity">
    <reaction evidence="3">
        <text>DNA(n) + a 2'-deoxyribonucleoside 5'-triphosphate = DNA(n+1) + diphosphate</text>
        <dbReference type="Rhea" id="RHEA:22508"/>
        <dbReference type="Rhea" id="RHEA-COMP:17339"/>
        <dbReference type="Rhea" id="RHEA-COMP:17340"/>
        <dbReference type="ChEBI" id="CHEBI:33019"/>
        <dbReference type="ChEBI" id="CHEBI:61560"/>
        <dbReference type="ChEBI" id="CHEBI:173112"/>
        <dbReference type="EC" id="2.7.7.7"/>
    </reaction>
</comment>
<dbReference type="OrthoDB" id="9811073at2"/>
<organism evidence="4 5">
    <name type="scientific">Neiella marina</name>
    <dbReference type="NCBI Taxonomy" id="508461"/>
    <lineage>
        <taxon>Bacteria</taxon>
        <taxon>Pseudomonadati</taxon>
        <taxon>Pseudomonadota</taxon>
        <taxon>Gammaproteobacteria</taxon>
        <taxon>Alteromonadales</taxon>
        <taxon>Echinimonadaceae</taxon>
        <taxon>Neiella</taxon>
    </lineage>
</organism>